<feature type="short sequence motif" description="Q motif" evidence="5">
    <location>
        <begin position="134"/>
        <end position="162"/>
    </location>
</feature>
<feature type="compositionally biased region" description="Basic and acidic residues" evidence="8">
    <location>
        <begin position="693"/>
        <end position="714"/>
    </location>
</feature>
<dbReference type="SMART" id="SM00487">
    <property type="entry name" value="DEXDc"/>
    <property type="match status" value="1"/>
</dbReference>
<dbReference type="InterPro" id="IPR014001">
    <property type="entry name" value="Helicase_ATP-bd"/>
</dbReference>
<feature type="domain" description="Helicase ATP-binding" evidence="9">
    <location>
        <begin position="165"/>
        <end position="339"/>
    </location>
</feature>
<feature type="region of interest" description="Disordered" evidence="8">
    <location>
        <begin position="85"/>
        <end position="119"/>
    </location>
</feature>
<feature type="region of interest" description="Disordered" evidence="8">
    <location>
        <begin position="1"/>
        <end position="66"/>
    </location>
</feature>
<dbReference type="InterPro" id="IPR001650">
    <property type="entry name" value="Helicase_C-like"/>
</dbReference>
<feature type="region of interest" description="Disordered" evidence="8">
    <location>
        <begin position="583"/>
        <end position="655"/>
    </location>
</feature>
<dbReference type="SUPFAM" id="SSF52540">
    <property type="entry name" value="P-loop containing nucleoside triphosphate hydrolases"/>
    <property type="match status" value="1"/>
</dbReference>
<evidence type="ECO:0000256" key="7">
    <source>
        <dbReference type="SAM" id="Coils"/>
    </source>
</evidence>
<evidence type="ECO:0000313" key="13">
    <source>
        <dbReference type="RefSeq" id="XP_022157812.1"/>
    </source>
</evidence>
<dbReference type="Gene3D" id="3.40.50.300">
    <property type="entry name" value="P-loop containing nucleotide triphosphate hydrolases"/>
    <property type="match status" value="2"/>
</dbReference>
<reference evidence="13" key="1">
    <citation type="submission" date="2025-08" db="UniProtKB">
        <authorList>
            <consortium name="RefSeq"/>
        </authorList>
    </citation>
    <scope>IDENTIFICATION</scope>
    <source>
        <strain evidence="13">OHB3-1</strain>
    </source>
</reference>
<name>A0A6J1DVH7_MOMCH</name>
<dbReference type="PROSITE" id="PS51192">
    <property type="entry name" value="HELICASE_ATP_BIND_1"/>
    <property type="match status" value="1"/>
</dbReference>
<feature type="region of interest" description="Disordered" evidence="8">
    <location>
        <begin position="668"/>
        <end position="739"/>
    </location>
</feature>
<dbReference type="InterPro" id="IPR050079">
    <property type="entry name" value="DEAD_box_RNA_helicase"/>
</dbReference>
<dbReference type="OrthoDB" id="10259843at2759"/>
<keyword evidence="3 6" id="KW-0347">Helicase</keyword>
<keyword evidence="2 6" id="KW-0378">Hydrolase</keyword>
<dbReference type="GO" id="GO:0005524">
    <property type="term" value="F:ATP binding"/>
    <property type="evidence" value="ECO:0007669"/>
    <property type="project" value="UniProtKB-KW"/>
</dbReference>
<dbReference type="PROSITE" id="PS51195">
    <property type="entry name" value="Q_MOTIF"/>
    <property type="match status" value="1"/>
</dbReference>
<dbReference type="InterPro" id="IPR000629">
    <property type="entry name" value="RNA-helicase_DEAD-box_CS"/>
</dbReference>
<dbReference type="InterPro" id="IPR014014">
    <property type="entry name" value="RNA_helicase_DEAD_Q_motif"/>
</dbReference>
<dbReference type="PROSITE" id="PS51194">
    <property type="entry name" value="HELICASE_CTER"/>
    <property type="match status" value="1"/>
</dbReference>
<dbReference type="PANTHER" id="PTHR47959">
    <property type="entry name" value="ATP-DEPENDENT RNA HELICASE RHLE-RELATED"/>
    <property type="match status" value="1"/>
</dbReference>
<sequence>MGFSFEFDPPSDEELDHSEAEEEDEEQGVEEEEDEPISRRRTESPWDFASYSESVAEEHARRSTTSVDYKISKLLEKRSGSFTPAAIADDYESSEAESDRQEDYRPEDDDDGNSHVGDIKPFFSPSDGASFHANSFMELNLSRPLIRACEALGYAKPTPIQAACIPLALTGRDICGSAITGSGKTAAFSLPTLERLLYRPKRDRAIRVLILTPARELAIQVHSMIEKLAQFTDIRCCLIVGGLSRKEQEAALRSMPDVVVATPGRMIDHLRNSMSVDLDDLAVLILDEADRLLELGFSAEIRELVRLCPKRRQTMLFSATMTEEVDELIKLSLTKPLRLSADPATKRPKTLTEEVVRLRRMREVNQEAVLLALCSKTFTSKVIIFSGTKQAAHRLKILFGLAGFKAAELHGNLTQVQRLDALELFRKQQVEFLIATDVAARGLDIIGVQTVINFACPRDLTSYVHRVGRTARAGREGYAVTFVTDNDRSLLKAIAKRAGSKLKSRIVAEQSIKKWSETIERMEEQVTTILREEREERALRKAEMEATKAENMIVHQEEIFSRPKKTWFISDKEKKLVAKAAKASLDKGKTSGNEVLSAQHAEDLRMKEKRKRECEKNLPRKKRRRLEAAREMLEEEKQNDKTGGGGENKKDKAGLSLVKLAYRRAKAVKAVKKALDSGKIVKNQNQKTKHSSHKTESRSEEMREMFQNDMSEQKQKRRGGGGKKKSKHSFKSKSRYKRK</sequence>
<dbReference type="AlphaFoldDB" id="A0A6J1DVH7"/>
<dbReference type="CDD" id="cd18787">
    <property type="entry name" value="SF2_C_DEAD"/>
    <property type="match status" value="1"/>
</dbReference>
<evidence type="ECO:0000259" key="11">
    <source>
        <dbReference type="PROSITE" id="PS51195"/>
    </source>
</evidence>
<feature type="domain" description="Helicase C-terminal" evidence="10">
    <location>
        <begin position="369"/>
        <end position="520"/>
    </location>
</feature>
<dbReference type="RefSeq" id="XP_022157812.1">
    <property type="nucleotide sequence ID" value="XM_022302120.1"/>
</dbReference>
<organism evidence="12 13">
    <name type="scientific">Momordica charantia</name>
    <name type="common">Bitter gourd</name>
    <name type="synonym">Balsam pear</name>
    <dbReference type="NCBI Taxonomy" id="3673"/>
    <lineage>
        <taxon>Eukaryota</taxon>
        <taxon>Viridiplantae</taxon>
        <taxon>Streptophyta</taxon>
        <taxon>Embryophyta</taxon>
        <taxon>Tracheophyta</taxon>
        <taxon>Spermatophyta</taxon>
        <taxon>Magnoliopsida</taxon>
        <taxon>eudicotyledons</taxon>
        <taxon>Gunneridae</taxon>
        <taxon>Pentapetalae</taxon>
        <taxon>rosids</taxon>
        <taxon>fabids</taxon>
        <taxon>Cucurbitales</taxon>
        <taxon>Cucurbitaceae</taxon>
        <taxon>Momordiceae</taxon>
        <taxon>Momordica</taxon>
    </lineage>
</organism>
<dbReference type="PANTHER" id="PTHR47959:SF14">
    <property type="entry name" value="DEAD-BOX ATP-DEPENDENT RNA HELICASE 28"/>
    <property type="match status" value="1"/>
</dbReference>
<feature type="coiled-coil region" evidence="7">
    <location>
        <begin position="505"/>
        <end position="559"/>
    </location>
</feature>
<evidence type="ECO:0000256" key="8">
    <source>
        <dbReference type="SAM" id="MobiDB-lite"/>
    </source>
</evidence>
<evidence type="ECO:0000256" key="4">
    <source>
        <dbReference type="ARBA" id="ARBA00022840"/>
    </source>
</evidence>
<feature type="compositionally biased region" description="Basic and acidic residues" evidence="8">
    <location>
        <begin position="600"/>
        <end position="618"/>
    </location>
</feature>
<dbReference type="GO" id="GO:0003676">
    <property type="term" value="F:nucleic acid binding"/>
    <property type="evidence" value="ECO:0007669"/>
    <property type="project" value="InterPro"/>
</dbReference>
<dbReference type="Proteomes" id="UP000504603">
    <property type="component" value="Unplaced"/>
</dbReference>
<dbReference type="GO" id="GO:0016787">
    <property type="term" value="F:hydrolase activity"/>
    <property type="evidence" value="ECO:0007669"/>
    <property type="project" value="UniProtKB-KW"/>
</dbReference>
<feature type="domain" description="DEAD-box RNA helicase Q" evidence="11">
    <location>
        <begin position="134"/>
        <end position="162"/>
    </location>
</feature>
<evidence type="ECO:0000256" key="5">
    <source>
        <dbReference type="PROSITE-ProRule" id="PRU00552"/>
    </source>
</evidence>
<evidence type="ECO:0000256" key="2">
    <source>
        <dbReference type="ARBA" id="ARBA00022801"/>
    </source>
</evidence>
<gene>
    <name evidence="13" type="primary">LOC111024428</name>
</gene>
<feature type="compositionally biased region" description="Basic and acidic residues" evidence="8">
    <location>
        <begin position="626"/>
        <end position="640"/>
    </location>
</feature>
<keyword evidence="7" id="KW-0175">Coiled coil</keyword>
<dbReference type="GeneID" id="111024428"/>
<dbReference type="SMART" id="SM00490">
    <property type="entry name" value="HELICc"/>
    <property type="match status" value="1"/>
</dbReference>
<evidence type="ECO:0000256" key="1">
    <source>
        <dbReference type="ARBA" id="ARBA00022741"/>
    </source>
</evidence>
<accession>A0A6J1DVH7</accession>
<evidence type="ECO:0000259" key="9">
    <source>
        <dbReference type="PROSITE" id="PS51192"/>
    </source>
</evidence>
<dbReference type="Pfam" id="PF00271">
    <property type="entry name" value="Helicase_C"/>
    <property type="match status" value="1"/>
</dbReference>
<feature type="compositionally biased region" description="Basic residues" evidence="8">
    <location>
        <begin position="715"/>
        <end position="739"/>
    </location>
</feature>
<dbReference type="CDD" id="cd17947">
    <property type="entry name" value="DEADc_DDX27"/>
    <property type="match status" value="1"/>
</dbReference>
<keyword evidence="1 6" id="KW-0547">Nucleotide-binding</keyword>
<keyword evidence="4 6" id="KW-0067">ATP-binding</keyword>
<feature type="compositionally biased region" description="Acidic residues" evidence="8">
    <location>
        <begin position="9"/>
        <end position="35"/>
    </location>
</feature>
<comment type="similarity">
    <text evidence="6">Belongs to the DEAD box helicase family.</text>
</comment>
<proteinExistence type="inferred from homology"/>
<protein>
    <submittedName>
        <fullName evidence="13">DEAD-box ATP-dependent RNA helicase 28</fullName>
    </submittedName>
</protein>
<dbReference type="Pfam" id="PF00270">
    <property type="entry name" value="DEAD"/>
    <property type="match status" value="1"/>
</dbReference>
<dbReference type="KEGG" id="mcha:111024428"/>
<evidence type="ECO:0000256" key="3">
    <source>
        <dbReference type="ARBA" id="ARBA00022806"/>
    </source>
</evidence>
<keyword evidence="12" id="KW-1185">Reference proteome</keyword>
<evidence type="ECO:0000256" key="6">
    <source>
        <dbReference type="RuleBase" id="RU000492"/>
    </source>
</evidence>
<dbReference type="InterPro" id="IPR027417">
    <property type="entry name" value="P-loop_NTPase"/>
</dbReference>
<evidence type="ECO:0000259" key="10">
    <source>
        <dbReference type="PROSITE" id="PS51194"/>
    </source>
</evidence>
<dbReference type="PROSITE" id="PS00039">
    <property type="entry name" value="DEAD_ATP_HELICASE"/>
    <property type="match status" value="1"/>
</dbReference>
<dbReference type="GO" id="GO:0005829">
    <property type="term" value="C:cytosol"/>
    <property type="evidence" value="ECO:0007669"/>
    <property type="project" value="TreeGrafter"/>
</dbReference>
<evidence type="ECO:0000313" key="12">
    <source>
        <dbReference type="Proteomes" id="UP000504603"/>
    </source>
</evidence>
<dbReference type="GO" id="GO:0003724">
    <property type="term" value="F:RNA helicase activity"/>
    <property type="evidence" value="ECO:0007669"/>
    <property type="project" value="InterPro"/>
</dbReference>
<dbReference type="InterPro" id="IPR011545">
    <property type="entry name" value="DEAD/DEAH_box_helicase_dom"/>
</dbReference>